<proteinExistence type="predicted"/>
<organism evidence="2 3">
    <name type="scientific">Shewanella youngdeokensis</name>
    <dbReference type="NCBI Taxonomy" id="2999068"/>
    <lineage>
        <taxon>Bacteria</taxon>
        <taxon>Pseudomonadati</taxon>
        <taxon>Pseudomonadota</taxon>
        <taxon>Gammaproteobacteria</taxon>
        <taxon>Alteromonadales</taxon>
        <taxon>Shewanellaceae</taxon>
        <taxon>Shewanella</taxon>
    </lineage>
</organism>
<keyword evidence="1" id="KW-1133">Transmembrane helix</keyword>
<accession>A0ABZ0JTP2</accession>
<dbReference type="RefSeq" id="WP_310471307.1">
    <property type="nucleotide sequence ID" value="NZ_CP136522.1"/>
</dbReference>
<reference evidence="2 3" key="1">
    <citation type="submission" date="2023-10" db="EMBL/GenBank/DDBJ databases">
        <title>Complete genome sequence of Shewanella sp. DAU334.</title>
        <authorList>
            <person name="Lee Y.-S."/>
            <person name="Jeong H.-R."/>
            <person name="Hwang E.-J."/>
            <person name="Choi Y.-L."/>
            <person name="Kim G.-D."/>
        </authorList>
    </citation>
    <scope>NUCLEOTIDE SEQUENCE [LARGE SCALE GENOMIC DNA]</scope>
    <source>
        <strain evidence="2 3">DAU334</strain>
    </source>
</reference>
<protein>
    <submittedName>
        <fullName evidence="2">Uncharacterized protein</fullName>
    </submittedName>
</protein>
<name>A0ABZ0JTP2_9GAMM</name>
<keyword evidence="1" id="KW-0472">Membrane</keyword>
<dbReference type="Proteomes" id="UP001529491">
    <property type="component" value="Chromosome"/>
</dbReference>
<sequence length="150" mass="17414">MAKYNHTVWDRYKYKINGLLLILSCYFLYQSIFPQFPDAWKTQMLAHYEITPVPYNLDPPYLHDGSYTKDFLLSFSKGQVSEIRQAYFNIGIAPLPLEILQQGDAGILHGSQHGQEVHAISPKQIEPTHKAWLTIENWQGEQYVTSWDIP</sequence>
<feature type="transmembrane region" description="Helical" evidence="1">
    <location>
        <begin position="12"/>
        <end position="29"/>
    </location>
</feature>
<evidence type="ECO:0000256" key="1">
    <source>
        <dbReference type="SAM" id="Phobius"/>
    </source>
</evidence>
<evidence type="ECO:0000313" key="3">
    <source>
        <dbReference type="Proteomes" id="UP001529491"/>
    </source>
</evidence>
<gene>
    <name evidence="2" type="ORF">RGE70_09975</name>
</gene>
<evidence type="ECO:0000313" key="2">
    <source>
        <dbReference type="EMBL" id="WOT03682.1"/>
    </source>
</evidence>
<keyword evidence="1" id="KW-0812">Transmembrane</keyword>
<keyword evidence="3" id="KW-1185">Reference proteome</keyword>
<dbReference type="EMBL" id="CP136522">
    <property type="protein sequence ID" value="WOT03682.1"/>
    <property type="molecule type" value="Genomic_DNA"/>
</dbReference>